<organism evidence="2 3">
    <name type="scientific">Parthenolecanium corni</name>
    <dbReference type="NCBI Taxonomy" id="536013"/>
    <lineage>
        <taxon>Eukaryota</taxon>
        <taxon>Metazoa</taxon>
        <taxon>Ecdysozoa</taxon>
        <taxon>Arthropoda</taxon>
        <taxon>Hexapoda</taxon>
        <taxon>Insecta</taxon>
        <taxon>Pterygota</taxon>
        <taxon>Neoptera</taxon>
        <taxon>Paraneoptera</taxon>
        <taxon>Hemiptera</taxon>
        <taxon>Sternorrhyncha</taxon>
        <taxon>Coccoidea</taxon>
        <taxon>Coccidae</taxon>
        <taxon>Parthenolecanium</taxon>
    </lineage>
</organism>
<keyword evidence="3" id="KW-1185">Reference proteome</keyword>
<evidence type="ECO:0000313" key="3">
    <source>
        <dbReference type="Proteomes" id="UP001367676"/>
    </source>
</evidence>
<comment type="caution">
    <text evidence="2">The sequence shown here is derived from an EMBL/GenBank/DDBJ whole genome shotgun (WGS) entry which is preliminary data.</text>
</comment>
<evidence type="ECO:0008006" key="4">
    <source>
        <dbReference type="Google" id="ProtNLM"/>
    </source>
</evidence>
<dbReference type="Proteomes" id="UP001367676">
    <property type="component" value="Unassembled WGS sequence"/>
</dbReference>
<feature type="signal peptide" evidence="1">
    <location>
        <begin position="1"/>
        <end position="28"/>
    </location>
</feature>
<proteinExistence type="predicted"/>
<dbReference type="AlphaFoldDB" id="A0AAN9TRR8"/>
<dbReference type="PROSITE" id="PS51257">
    <property type="entry name" value="PROKAR_LIPOPROTEIN"/>
    <property type="match status" value="1"/>
</dbReference>
<dbReference type="EMBL" id="JBBCAQ010000007">
    <property type="protein sequence ID" value="KAK7602908.1"/>
    <property type="molecule type" value="Genomic_DNA"/>
</dbReference>
<evidence type="ECO:0000256" key="1">
    <source>
        <dbReference type="SAM" id="SignalP"/>
    </source>
</evidence>
<reference evidence="2 3" key="1">
    <citation type="submission" date="2024-03" db="EMBL/GenBank/DDBJ databases">
        <title>Adaptation during the transition from Ophiocordyceps entomopathogen to insect associate is accompanied by gene loss and intensified selection.</title>
        <authorList>
            <person name="Ward C.M."/>
            <person name="Onetto C.A."/>
            <person name="Borneman A.R."/>
        </authorList>
    </citation>
    <scope>NUCLEOTIDE SEQUENCE [LARGE SCALE GENOMIC DNA]</scope>
    <source>
        <strain evidence="2">AWRI1</strain>
        <tissue evidence="2">Single Adult Female</tissue>
    </source>
</reference>
<sequence length="129" mass="14597">MGKNSWSWQTFALCLSAGACFVFRFVSEVETCVSFGSSVSRSVRVFIVSPDSRTPPCRVGPRFRRDMLSLITEEAELSPVVYFTIGRGRGRGRGRDSSILHELQSKLNRSRNPGWTVHLTSNNRLFYCK</sequence>
<name>A0AAN9TRR8_9HEMI</name>
<accession>A0AAN9TRR8</accession>
<keyword evidence="1" id="KW-0732">Signal</keyword>
<evidence type="ECO:0000313" key="2">
    <source>
        <dbReference type="EMBL" id="KAK7602908.1"/>
    </source>
</evidence>
<protein>
    <recommendedName>
        <fullName evidence="4">Secreted protein</fullName>
    </recommendedName>
</protein>
<feature type="chain" id="PRO_5042854891" description="Secreted protein" evidence="1">
    <location>
        <begin position="29"/>
        <end position="129"/>
    </location>
</feature>
<gene>
    <name evidence="2" type="ORF">V9T40_006882</name>
</gene>